<name>A0A0B7NHA6_9FUNG</name>
<dbReference type="OrthoDB" id="2289155at2759"/>
<feature type="region of interest" description="Disordered" evidence="1">
    <location>
        <begin position="22"/>
        <end position="59"/>
    </location>
</feature>
<organism evidence="2 3">
    <name type="scientific">Parasitella parasitica</name>
    <dbReference type="NCBI Taxonomy" id="35722"/>
    <lineage>
        <taxon>Eukaryota</taxon>
        <taxon>Fungi</taxon>
        <taxon>Fungi incertae sedis</taxon>
        <taxon>Mucoromycota</taxon>
        <taxon>Mucoromycotina</taxon>
        <taxon>Mucoromycetes</taxon>
        <taxon>Mucorales</taxon>
        <taxon>Mucorineae</taxon>
        <taxon>Mucoraceae</taxon>
        <taxon>Parasitella</taxon>
    </lineage>
</organism>
<evidence type="ECO:0000313" key="3">
    <source>
        <dbReference type="Proteomes" id="UP000054107"/>
    </source>
</evidence>
<protein>
    <submittedName>
        <fullName evidence="2">Uncharacterized protein</fullName>
    </submittedName>
</protein>
<gene>
    <name evidence="2" type="primary">PARPA_09094.1 scaffold 35524</name>
</gene>
<dbReference type="AlphaFoldDB" id="A0A0B7NHA6"/>
<evidence type="ECO:0000256" key="1">
    <source>
        <dbReference type="SAM" id="MobiDB-lite"/>
    </source>
</evidence>
<keyword evidence="3" id="KW-1185">Reference proteome</keyword>
<proteinExistence type="predicted"/>
<reference evidence="2 3" key="1">
    <citation type="submission" date="2014-09" db="EMBL/GenBank/DDBJ databases">
        <authorList>
            <person name="Ellenberger Sabrina"/>
        </authorList>
    </citation>
    <scope>NUCLEOTIDE SEQUENCE [LARGE SCALE GENOMIC DNA]</scope>
    <source>
        <strain evidence="2 3">CBS 412.66</strain>
    </source>
</reference>
<accession>A0A0B7NHA6</accession>
<feature type="compositionally biased region" description="Polar residues" evidence="1">
    <location>
        <begin position="28"/>
        <end position="37"/>
    </location>
</feature>
<dbReference type="EMBL" id="LN731777">
    <property type="protein sequence ID" value="CEP14904.1"/>
    <property type="molecule type" value="Genomic_DNA"/>
</dbReference>
<evidence type="ECO:0000313" key="2">
    <source>
        <dbReference type="EMBL" id="CEP14904.1"/>
    </source>
</evidence>
<dbReference type="Proteomes" id="UP000054107">
    <property type="component" value="Unassembled WGS sequence"/>
</dbReference>
<sequence length="75" mass="8575">MNNNVVFYSACDKPGHLRPTFRGCRLNPRNQRATNNEGVEDDDVEMSETSSNRMDTSKLPETQIPFLLLEMTEVL</sequence>